<feature type="domain" description="GGDEF" evidence="3">
    <location>
        <begin position="481"/>
        <end position="615"/>
    </location>
</feature>
<reference evidence="4" key="1">
    <citation type="submission" date="2019-08" db="EMBL/GenBank/DDBJ databases">
        <authorList>
            <person name="Kucharzyk K."/>
            <person name="Murdoch R.W."/>
            <person name="Higgins S."/>
            <person name="Loffler F."/>
        </authorList>
    </citation>
    <scope>NUCLEOTIDE SEQUENCE</scope>
</reference>
<protein>
    <recommendedName>
        <fullName evidence="5">GGDEF domain-containing protein</fullName>
    </recommendedName>
</protein>
<dbReference type="InterPro" id="IPR050469">
    <property type="entry name" value="Diguanylate_Cyclase"/>
</dbReference>
<keyword evidence="1" id="KW-0472">Membrane</keyword>
<feature type="transmembrane region" description="Helical" evidence="1">
    <location>
        <begin position="248"/>
        <end position="265"/>
    </location>
</feature>
<evidence type="ECO:0000259" key="2">
    <source>
        <dbReference type="PROSITE" id="PS50113"/>
    </source>
</evidence>
<name>A0A644T0P6_9ZZZZ</name>
<organism evidence="4">
    <name type="scientific">bioreactor metagenome</name>
    <dbReference type="NCBI Taxonomy" id="1076179"/>
    <lineage>
        <taxon>unclassified sequences</taxon>
        <taxon>metagenomes</taxon>
        <taxon>ecological metagenomes</taxon>
    </lineage>
</organism>
<proteinExistence type="predicted"/>
<dbReference type="SUPFAM" id="SSF55785">
    <property type="entry name" value="PYP-like sensor domain (PAS domain)"/>
    <property type="match status" value="1"/>
</dbReference>
<dbReference type="GO" id="GO:0052621">
    <property type="term" value="F:diguanylate cyclase activity"/>
    <property type="evidence" value="ECO:0007669"/>
    <property type="project" value="TreeGrafter"/>
</dbReference>
<evidence type="ECO:0000256" key="1">
    <source>
        <dbReference type="SAM" id="Phobius"/>
    </source>
</evidence>
<evidence type="ECO:0000313" key="4">
    <source>
        <dbReference type="EMBL" id="MPL60037.1"/>
    </source>
</evidence>
<dbReference type="InterPro" id="IPR013656">
    <property type="entry name" value="PAS_4"/>
</dbReference>
<feature type="transmembrane region" description="Helical" evidence="1">
    <location>
        <begin position="277"/>
        <end position="297"/>
    </location>
</feature>
<feature type="transmembrane region" description="Helical" evidence="1">
    <location>
        <begin position="42"/>
        <end position="65"/>
    </location>
</feature>
<dbReference type="SMART" id="SM00267">
    <property type="entry name" value="GGDEF"/>
    <property type="match status" value="1"/>
</dbReference>
<dbReference type="InterPro" id="IPR043128">
    <property type="entry name" value="Rev_trsase/Diguanyl_cyclase"/>
</dbReference>
<dbReference type="FunFam" id="3.30.70.270:FF:000001">
    <property type="entry name" value="Diguanylate cyclase domain protein"/>
    <property type="match status" value="1"/>
</dbReference>
<dbReference type="PROSITE" id="PS51257">
    <property type="entry name" value="PROKAR_LIPOPROTEIN"/>
    <property type="match status" value="1"/>
</dbReference>
<dbReference type="PANTHER" id="PTHR45138">
    <property type="entry name" value="REGULATORY COMPONENTS OF SENSORY TRANSDUCTION SYSTEM"/>
    <property type="match status" value="1"/>
</dbReference>
<dbReference type="PROSITE" id="PS50887">
    <property type="entry name" value="GGDEF"/>
    <property type="match status" value="1"/>
</dbReference>
<dbReference type="InterPro" id="IPR000700">
    <property type="entry name" value="PAS-assoc_C"/>
</dbReference>
<dbReference type="PROSITE" id="PS50113">
    <property type="entry name" value="PAC"/>
    <property type="match status" value="1"/>
</dbReference>
<dbReference type="CDD" id="cd00130">
    <property type="entry name" value="PAS"/>
    <property type="match status" value="1"/>
</dbReference>
<gene>
    <name evidence="4" type="ORF">SDC9_05593</name>
</gene>
<keyword evidence="1" id="KW-1133">Transmembrane helix</keyword>
<dbReference type="Pfam" id="PF08448">
    <property type="entry name" value="PAS_4"/>
    <property type="match status" value="1"/>
</dbReference>
<dbReference type="EMBL" id="VSSQ01000011">
    <property type="protein sequence ID" value="MPL60037.1"/>
    <property type="molecule type" value="Genomic_DNA"/>
</dbReference>
<keyword evidence="1" id="KW-0812">Transmembrane</keyword>
<dbReference type="AlphaFoldDB" id="A0A644T0P6"/>
<dbReference type="InterPro" id="IPR029787">
    <property type="entry name" value="Nucleotide_cyclase"/>
</dbReference>
<dbReference type="SUPFAM" id="SSF55073">
    <property type="entry name" value="Nucleotide cyclase"/>
    <property type="match status" value="1"/>
</dbReference>
<dbReference type="Gene3D" id="3.30.450.20">
    <property type="entry name" value="PAS domain"/>
    <property type="match status" value="1"/>
</dbReference>
<dbReference type="NCBIfam" id="TIGR00254">
    <property type="entry name" value="GGDEF"/>
    <property type="match status" value="1"/>
</dbReference>
<dbReference type="PANTHER" id="PTHR45138:SF9">
    <property type="entry name" value="DIGUANYLATE CYCLASE DGCM-RELATED"/>
    <property type="match status" value="1"/>
</dbReference>
<feature type="domain" description="PAC" evidence="2">
    <location>
        <begin position="391"/>
        <end position="442"/>
    </location>
</feature>
<accession>A0A644T0P6</accession>
<dbReference type="Gene3D" id="3.30.70.270">
    <property type="match status" value="1"/>
</dbReference>
<dbReference type="NCBIfam" id="TIGR00229">
    <property type="entry name" value="sensory_box"/>
    <property type="match status" value="1"/>
</dbReference>
<dbReference type="InterPro" id="IPR035965">
    <property type="entry name" value="PAS-like_dom_sf"/>
</dbReference>
<sequence length="631" mass="69495">MGRVAPCLPAIAVVSCNKHIYLPSFAMSITAFFRTLASRSHWAIHSVWLVVLAGILCANVVDGYFQLQENELRLLLSESSIAVNIVKMEVGGITHLLDTVENAVMAQRDEGQLADQLQGLVRDNPLVAAIAVELNGAPRASTGAISSASTALFSRSTAKDGLPSVSVSIALKPEFWGYKLAYAFNRADAKVAVYTASGRPLLPFANLGNAENALLAESIANMAPDAAALHTQSLRADGARSMLTLQQAAAPFLAGGPLVVGTIISSENSYAHWHSDLLIQVLIWLAAAVLSTLLLMIEARRRRRSELSTEKLQSAMRSRDKFISILMDHAPIMVSYWDAERRCHYANRMYRAWFGKGEEEIIGIDLQSLLGEELLAKCAPLIDATLRGEPQNFEQERARADGSTGYVLSRYIPDMDGREVRGFFVIASDITELKQTQQSLEKRIEDLYSLATTDALTGLNNRRNLLEKIQFEIERAKRYGLNMVFFMLDIDHFKKINDTFGHDTGDAVLKALGALLHDTMRTSDHVGRLGGEEFGILLASVVPEQAEAIAERLRRRVEEMVVWHNEKDIRFTVSIGLADLQADMENPLEDMVKRADLALYRAKNSGRNRVCLADNLLPPAVDNSEGQGFGA</sequence>
<dbReference type="InterPro" id="IPR000160">
    <property type="entry name" value="GGDEF_dom"/>
</dbReference>
<comment type="caution">
    <text evidence="4">The sequence shown here is derived from an EMBL/GenBank/DDBJ whole genome shotgun (WGS) entry which is preliminary data.</text>
</comment>
<evidence type="ECO:0008006" key="5">
    <source>
        <dbReference type="Google" id="ProtNLM"/>
    </source>
</evidence>
<dbReference type="CDD" id="cd01949">
    <property type="entry name" value="GGDEF"/>
    <property type="match status" value="1"/>
</dbReference>
<dbReference type="InterPro" id="IPR000014">
    <property type="entry name" value="PAS"/>
</dbReference>
<dbReference type="SMART" id="SM00091">
    <property type="entry name" value="PAS"/>
    <property type="match status" value="1"/>
</dbReference>
<evidence type="ECO:0000259" key="3">
    <source>
        <dbReference type="PROSITE" id="PS50887"/>
    </source>
</evidence>
<dbReference type="Pfam" id="PF00990">
    <property type="entry name" value="GGDEF"/>
    <property type="match status" value="1"/>
</dbReference>